<organism evidence="2 3">
    <name type="scientific">Chitinophaga chungangae</name>
    <dbReference type="NCBI Taxonomy" id="2821488"/>
    <lineage>
        <taxon>Bacteria</taxon>
        <taxon>Pseudomonadati</taxon>
        <taxon>Bacteroidota</taxon>
        <taxon>Chitinophagia</taxon>
        <taxon>Chitinophagales</taxon>
        <taxon>Chitinophagaceae</taxon>
        <taxon>Chitinophaga</taxon>
    </lineage>
</organism>
<dbReference type="Proteomes" id="UP000679126">
    <property type="component" value="Unassembled WGS sequence"/>
</dbReference>
<sequence>MAPIEQYVIDAVRERRKKLGISQEQLAHLLGYSEGFIANIETTKRSSKYNLRHINEIAKVLKCSPRDFLPKDAF</sequence>
<name>A0ABS3YJ09_9BACT</name>
<reference evidence="3" key="1">
    <citation type="submission" date="2021-03" db="EMBL/GenBank/DDBJ databases">
        <title>Assistant Professor.</title>
        <authorList>
            <person name="Huq M.A."/>
        </authorList>
    </citation>
    <scope>NUCLEOTIDE SEQUENCE [LARGE SCALE GENOMIC DNA]</scope>
    <source>
        <strain evidence="3">MAH-28</strain>
    </source>
</reference>
<dbReference type="EMBL" id="JAGHKP010000004">
    <property type="protein sequence ID" value="MBO9154671.1"/>
    <property type="molecule type" value="Genomic_DNA"/>
</dbReference>
<dbReference type="InterPro" id="IPR010982">
    <property type="entry name" value="Lambda_DNA-bd_dom_sf"/>
</dbReference>
<evidence type="ECO:0000259" key="1">
    <source>
        <dbReference type="PROSITE" id="PS50943"/>
    </source>
</evidence>
<dbReference type="Pfam" id="PF01381">
    <property type="entry name" value="HTH_3"/>
    <property type="match status" value="1"/>
</dbReference>
<accession>A0ABS3YJ09</accession>
<keyword evidence="3" id="KW-1185">Reference proteome</keyword>
<dbReference type="SMART" id="SM00530">
    <property type="entry name" value="HTH_XRE"/>
    <property type="match status" value="1"/>
</dbReference>
<evidence type="ECO:0000313" key="3">
    <source>
        <dbReference type="Proteomes" id="UP000679126"/>
    </source>
</evidence>
<comment type="caution">
    <text evidence="2">The sequence shown here is derived from an EMBL/GenBank/DDBJ whole genome shotgun (WGS) entry which is preliminary data.</text>
</comment>
<protein>
    <submittedName>
        <fullName evidence="2">Helix-turn-helix transcriptional regulator</fullName>
    </submittedName>
</protein>
<dbReference type="InterPro" id="IPR001387">
    <property type="entry name" value="Cro/C1-type_HTH"/>
</dbReference>
<dbReference type="PROSITE" id="PS50943">
    <property type="entry name" value="HTH_CROC1"/>
    <property type="match status" value="1"/>
</dbReference>
<feature type="domain" description="HTH cro/C1-type" evidence="1">
    <location>
        <begin position="12"/>
        <end position="68"/>
    </location>
</feature>
<dbReference type="CDD" id="cd00093">
    <property type="entry name" value="HTH_XRE"/>
    <property type="match status" value="1"/>
</dbReference>
<dbReference type="Gene3D" id="1.10.260.40">
    <property type="entry name" value="lambda repressor-like DNA-binding domains"/>
    <property type="match status" value="1"/>
</dbReference>
<dbReference type="SUPFAM" id="SSF47413">
    <property type="entry name" value="lambda repressor-like DNA-binding domains"/>
    <property type="match status" value="1"/>
</dbReference>
<gene>
    <name evidence="2" type="ORF">J7I43_20765</name>
</gene>
<evidence type="ECO:0000313" key="2">
    <source>
        <dbReference type="EMBL" id="MBO9154671.1"/>
    </source>
</evidence>
<proteinExistence type="predicted"/>